<evidence type="ECO:0008006" key="4">
    <source>
        <dbReference type="Google" id="ProtNLM"/>
    </source>
</evidence>
<keyword evidence="3" id="KW-1185">Reference proteome</keyword>
<sequence>MYFITFLNPSLLEDDILQKATTTTTATTTTAAAPNLRSDPRKGYCEESNLVGEVRRRRERSNGGSGISRTTRKKVFLRRIFYLSPPAIASFLTDFLSIIPLLTPLQAALLPGSLPVGRYAFIFAIFEIFCNASYQPSTLCYHVHRRPVGIFHCKFTTVALCTLQNKELRYSHEHVNVIHMYMNFIMRQLSRRGSGAFERANASLFAFSSRIIYRTNTHVCVRVFVCEHECVFASTRGRIAMSVHSLYARLAVAQRSEVSSVVYKLRAQG</sequence>
<protein>
    <recommendedName>
        <fullName evidence="4">G-protein coupled receptors family 1 profile domain-containing protein</fullName>
    </recommendedName>
</protein>
<comment type="caution">
    <text evidence="2">The sequence shown here is derived from an EMBL/GenBank/DDBJ whole genome shotgun (WGS) entry which is preliminary data.</text>
</comment>
<dbReference type="Proteomes" id="UP001627154">
    <property type="component" value="Unassembled WGS sequence"/>
</dbReference>
<proteinExistence type="predicted"/>
<dbReference type="EMBL" id="JBJJXI010000050">
    <property type="protein sequence ID" value="KAL3400820.1"/>
    <property type="molecule type" value="Genomic_DNA"/>
</dbReference>
<organism evidence="2 3">
    <name type="scientific">Trichogramma kaykai</name>
    <dbReference type="NCBI Taxonomy" id="54128"/>
    <lineage>
        <taxon>Eukaryota</taxon>
        <taxon>Metazoa</taxon>
        <taxon>Ecdysozoa</taxon>
        <taxon>Arthropoda</taxon>
        <taxon>Hexapoda</taxon>
        <taxon>Insecta</taxon>
        <taxon>Pterygota</taxon>
        <taxon>Neoptera</taxon>
        <taxon>Endopterygota</taxon>
        <taxon>Hymenoptera</taxon>
        <taxon>Apocrita</taxon>
        <taxon>Proctotrupomorpha</taxon>
        <taxon>Chalcidoidea</taxon>
        <taxon>Trichogrammatidae</taxon>
        <taxon>Trichogramma</taxon>
    </lineage>
</organism>
<keyword evidence="1" id="KW-0812">Transmembrane</keyword>
<reference evidence="2 3" key="1">
    <citation type="journal article" date="2024" name="bioRxiv">
        <title>A reference genome for Trichogramma kaykai: A tiny desert-dwelling parasitoid wasp with competing sex-ratio distorters.</title>
        <authorList>
            <person name="Culotta J."/>
            <person name="Lindsey A.R."/>
        </authorList>
    </citation>
    <scope>NUCLEOTIDE SEQUENCE [LARGE SCALE GENOMIC DNA]</scope>
    <source>
        <strain evidence="2 3">KSX58</strain>
    </source>
</reference>
<evidence type="ECO:0000313" key="3">
    <source>
        <dbReference type="Proteomes" id="UP001627154"/>
    </source>
</evidence>
<name>A0ABD2X7A0_9HYME</name>
<evidence type="ECO:0000313" key="2">
    <source>
        <dbReference type="EMBL" id="KAL3400820.1"/>
    </source>
</evidence>
<keyword evidence="1" id="KW-0472">Membrane</keyword>
<accession>A0ABD2X7A0</accession>
<keyword evidence="1" id="KW-1133">Transmembrane helix</keyword>
<gene>
    <name evidence="2" type="ORF">TKK_005960</name>
</gene>
<evidence type="ECO:0000256" key="1">
    <source>
        <dbReference type="SAM" id="Phobius"/>
    </source>
</evidence>
<dbReference type="AlphaFoldDB" id="A0ABD2X7A0"/>
<feature type="transmembrane region" description="Helical" evidence="1">
    <location>
        <begin position="80"/>
        <end position="102"/>
    </location>
</feature>